<accession>A0A7J9HMV7</accession>
<protein>
    <submittedName>
        <fullName evidence="1">Uncharacterized protein</fullName>
    </submittedName>
</protein>
<dbReference type="EMBL" id="JABFAD010000010">
    <property type="protein sequence ID" value="MBA0811180.1"/>
    <property type="molecule type" value="Genomic_DNA"/>
</dbReference>
<comment type="caution">
    <text evidence="1">The sequence shown here is derived from an EMBL/GenBank/DDBJ whole genome shotgun (WGS) entry which is preliminary data.</text>
</comment>
<dbReference type="OrthoDB" id="1002401at2759"/>
<dbReference type="AlphaFoldDB" id="A0A7J9HMV7"/>
<gene>
    <name evidence="1" type="ORF">Gohar_003106</name>
</gene>
<evidence type="ECO:0000313" key="2">
    <source>
        <dbReference type="Proteomes" id="UP000593560"/>
    </source>
</evidence>
<dbReference type="Proteomes" id="UP000593560">
    <property type="component" value="Unassembled WGS sequence"/>
</dbReference>
<keyword evidence="2" id="KW-1185">Reference proteome</keyword>
<organism evidence="1 2">
    <name type="scientific">Gossypium harknessii</name>
    <dbReference type="NCBI Taxonomy" id="34285"/>
    <lineage>
        <taxon>Eukaryota</taxon>
        <taxon>Viridiplantae</taxon>
        <taxon>Streptophyta</taxon>
        <taxon>Embryophyta</taxon>
        <taxon>Tracheophyta</taxon>
        <taxon>Spermatophyta</taxon>
        <taxon>Magnoliopsida</taxon>
        <taxon>eudicotyledons</taxon>
        <taxon>Gunneridae</taxon>
        <taxon>Pentapetalae</taxon>
        <taxon>rosids</taxon>
        <taxon>malvids</taxon>
        <taxon>Malvales</taxon>
        <taxon>Malvaceae</taxon>
        <taxon>Malvoideae</taxon>
        <taxon>Gossypium</taxon>
    </lineage>
</organism>
<reference evidence="1 2" key="1">
    <citation type="journal article" date="2019" name="Genome Biol. Evol.">
        <title>Insights into the evolution of the New World diploid cottons (Gossypium, subgenus Houzingenia) based on genome sequencing.</title>
        <authorList>
            <person name="Grover C.E."/>
            <person name="Arick M.A. 2nd"/>
            <person name="Thrash A."/>
            <person name="Conover J.L."/>
            <person name="Sanders W.S."/>
            <person name="Peterson D.G."/>
            <person name="Frelichowski J.E."/>
            <person name="Scheffler J.A."/>
            <person name="Scheffler B.E."/>
            <person name="Wendel J.F."/>
        </authorList>
    </citation>
    <scope>NUCLEOTIDE SEQUENCE [LARGE SCALE GENOMIC DNA]</scope>
    <source>
        <strain evidence="1">0</strain>
        <tissue evidence="1">Leaf</tissue>
    </source>
</reference>
<sequence>MMMTSNYLMKISSRARRMDICIRRNWLKSLVRGLVQSFD</sequence>
<name>A0A7J9HMV7_9ROSI</name>
<proteinExistence type="predicted"/>
<evidence type="ECO:0000313" key="1">
    <source>
        <dbReference type="EMBL" id="MBA0811180.1"/>
    </source>
</evidence>